<comment type="similarity">
    <text evidence="1">Belongs to the ParD antitoxin family.</text>
</comment>
<dbReference type="PANTHER" id="PTHR36582:SF2">
    <property type="entry name" value="ANTITOXIN PARD"/>
    <property type="match status" value="1"/>
</dbReference>
<evidence type="ECO:0000259" key="3">
    <source>
        <dbReference type="Pfam" id="PF21217"/>
    </source>
</evidence>
<dbReference type="AlphaFoldDB" id="A0A370L2U0"/>
<evidence type="ECO:0000313" key="5">
    <source>
        <dbReference type="Proteomes" id="UP000255207"/>
    </source>
</evidence>
<keyword evidence="5" id="KW-1185">Reference proteome</keyword>
<evidence type="ECO:0000313" key="4">
    <source>
        <dbReference type="EMBL" id="RDJ21488.1"/>
    </source>
</evidence>
<evidence type="ECO:0000256" key="1">
    <source>
        <dbReference type="ARBA" id="ARBA00008580"/>
    </source>
</evidence>
<dbReference type="Pfam" id="PF21217">
    <property type="entry name" value="PaaA2"/>
    <property type="match status" value="1"/>
</dbReference>
<dbReference type="SUPFAM" id="SSF47598">
    <property type="entry name" value="Ribbon-helix-helix"/>
    <property type="match status" value="1"/>
</dbReference>
<dbReference type="NCBIfam" id="TIGR02606">
    <property type="entry name" value="antidote_CC2985"/>
    <property type="match status" value="1"/>
</dbReference>
<gene>
    <name evidence="4" type="ORF">DWE98_20875</name>
</gene>
<comment type="caution">
    <text evidence="4">The sequence shown here is derived from an EMBL/GenBank/DDBJ whole genome shotgun (WGS) entry which is preliminary data.</text>
</comment>
<dbReference type="InterPro" id="IPR048851">
    <property type="entry name" value="PaaA2_dom"/>
</dbReference>
<dbReference type="OrthoDB" id="9815501at2"/>
<reference evidence="5" key="1">
    <citation type="submission" date="2018-07" db="EMBL/GenBank/DDBJ databases">
        <authorList>
            <person name="Safronova V.I."/>
            <person name="Chirak E.R."/>
            <person name="Sazanova A.L."/>
        </authorList>
    </citation>
    <scope>NUCLEOTIDE SEQUENCE [LARGE SCALE GENOMIC DNA]</scope>
    <source>
        <strain evidence="5">RCAM04685</strain>
    </source>
</reference>
<accession>A0A370L2U0</accession>
<dbReference type="RefSeq" id="WP_114831236.1">
    <property type="nucleotide sequence ID" value="NZ_QQTO01000033.1"/>
</dbReference>
<name>A0A370L2U0_9HYPH</name>
<sequence length="92" mass="10137">MTRTSRPMTVTLGEMQAKVEARVASGDYASASEVLRAGLRALEREEREFDAILKAKVEEALADPRPSIPAEEVFAELRALHASRVAAKREKV</sequence>
<dbReference type="Proteomes" id="UP000255207">
    <property type="component" value="Unassembled WGS sequence"/>
</dbReference>
<dbReference type="GO" id="GO:0006355">
    <property type="term" value="P:regulation of DNA-templated transcription"/>
    <property type="evidence" value="ECO:0007669"/>
    <property type="project" value="InterPro"/>
</dbReference>
<evidence type="ECO:0000256" key="2">
    <source>
        <dbReference type="ARBA" id="ARBA00022649"/>
    </source>
</evidence>
<dbReference type="PANTHER" id="PTHR36582">
    <property type="entry name" value="ANTITOXIN PARD"/>
    <property type="match status" value="1"/>
</dbReference>
<dbReference type="Gene3D" id="6.10.10.120">
    <property type="entry name" value="Antitoxin ParD1-like"/>
    <property type="match status" value="1"/>
</dbReference>
<dbReference type="InterPro" id="IPR022789">
    <property type="entry name" value="ParD"/>
</dbReference>
<protein>
    <submittedName>
        <fullName evidence="4">Type II toxin-antitoxin system ParD family antitoxin</fullName>
    </submittedName>
</protein>
<organism evidence="4 5">
    <name type="scientific">Bosea caraganae</name>
    <dbReference type="NCBI Taxonomy" id="2763117"/>
    <lineage>
        <taxon>Bacteria</taxon>
        <taxon>Pseudomonadati</taxon>
        <taxon>Pseudomonadota</taxon>
        <taxon>Alphaproteobacteria</taxon>
        <taxon>Hyphomicrobiales</taxon>
        <taxon>Boseaceae</taxon>
        <taxon>Bosea</taxon>
    </lineage>
</organism>
<keyword evidence="2" id="KW-1277">Toxin-antitoxin system</keyword>
<dbReference type="InterPro" id="IPR010985">
    <property type="entry name" value="Ribbon_hlx_hlx"/>
</dbReference>
<feature type="domain" description="Stability determinant" evidence="3">
    <location>
        <begin position="48"/>
        <end position="76"/>
    </location>
</feature>
<dbReference type="EMBL" id="QQTP01000012">
    <property type="protein sequence ID" value="RDJ21488.1"/>
    <property type="molecule type" value="Genomic_DNA"/>
</dbReference>
<proteinExistence type="inferred from homology"/>
<dbReference type="InterPro" id="IPR038296">
    <property type="entry name" value="ParD_sf"/>
</dbReference>